<evidence type="ECO:0000313" key="2">
    <source>
        <dbReference type="EMBL" id="GIJ67489.1"/>
    </source>
</evidence>
<proteinExistence type="predicted"/>
<dbReference type="InterPro" id="IPR027417">
    <property type="entry name" value="P-loop_NTPase"/>
</dbReference>
<accession>A0A8J3ZNG0</accession>
<feature type="domain" description="Dynamin N-terminal" evidence="1">
    <location>
        <begin position="40"/>
        <end position="145"/>
    </location>
</feature>
<reference evidence="2" key="1">
    <citation type="submission" date="2021-01" db="EMBL/GenBank/DDBJ databases">
        <title>Whole genome shotgun sequence of Virgisporangium ochraceum NBRC 16418.</title>
        <authorList>
            <person name="Komaki H."/>
            <person name="Tamura T."/>
        </authorList>
    </citation>
    <scope>NUCLEOTIDE SEQUENCE</scope>
    <source>
        <strain evidence="2">NBRC 16418</strain>
    </source>
</reference>
<dbReference type="SUPFAM" id="SSF52540">
    <property type="entry name" value="P-loop containing nucleoside triphosphate hydrolases"/>
    <property type="match status" value="1"/>
</dbReference>
<protein>
    <submittedName>
        <fullName evidence="2">GTPase</fullName>
    </submittedName>
</protein>
<dbReference type="Gene3D" id="3.40.50.300">
    <property type="entry name" value="P-loop containing nucleotide triphosphate hydrolases"/>
    <property type="match status" value="1"/>
</dbReference>
<dbReference type="Proteomes" id="UP000635606">
    <property type="component" value="Unassembled WGS sequence"/>
</dbReference>
<evidence type="ECO:0000259" key="1">
    <source>
        <dbReference type="Pfam" id="PF00350"/>
    </source>
</evidence>
<evidence type="ECO:0000313" key="3">
    <source>
        <dbReference type="Proteomes" id="UP000635606"/>
    </source>
</evidence>
<organism evidence="2 3">
    <name type="scientific">Virgisporangium ochraceum</name>
    <dbReference type="NCBI Taxonomy" id="65505"/>
    <lineage>
        <taxon>Bacteria</taxon>
        <taxon>Bacillati</taxon>
        <taxon>Actinomycetota</taxon>
        <taxon>Actinomycetes</taxon>
        <taxon>Micromonosporales</taxon>
        <taxon>Micromonosporaceae</taxon>
        <taxon>Virgisporangium</taxon>
    </lineage>
</organism>
<dbReference type="InterPro" id="IPR045063">
    <property type="entry name" value="Dynamin_N"/>
</dbReference>
<dbReference type="Pfam" id="PF00350">
    <property type="entry name" value="Dynamin_N"/>
    <property type="match status" value="1"/>
</dbReference>
<dbReference type="AlphaFoldDB" id="A0A8J3ZNG0"/>
<sequence>MSLLDRTRSLLAQASRELTDPAALAVVSLASARLEEPLRVAIAGMVKAGKSTLLNAMVGEELAPTDAGECTRVVTWYKDGPAYRVQVALADGGIEPRPFDRVAGALRVSLGRPLSEVDSMTVEVPSRRLRQHTLIDTPGLASLSADVSQRTYSFLSSASGDDFEAAPQADAVVYLLRHMHGSDLNFLEAFHGDDLINGSPINAIGVLSRADEIGGCQLDSMEAALRVATRYQGDERMRRLCPVIVPVAGLLASAGATLRESEFRALATLAAADLESVVSLLLTASRFASAPSDVPVTPTQRRELLGRLGVFGVRLSVSLIRSGVATNASALARELLSRSGLARLTEVLEVQFVSRAQVLKARSALAALHGVVGGHPSLVSAVEEIRASAHEFVEVRLLHQLRSARLPGRPEQLAEMERLLGGLGASAPERLGLPPDSVPSLLLSAAQEALTRWLRVAEHPLSAREVRYAARATARSCEGIVASLSA</sequence>
<dbReference type="RefSeq" id="WP_203927451.1">
    <property type="nucleotide sequence ID" value="NZ_BOPH01000026.1"/>
</dbReference>
<comment type="caution">
    <text evidence="2">The sequence shown here is derived from an EMBL/GenBank/DDBJ whole genome shotgun (WGS) entry which is preliminary data.</text>
</comment>
<gene>
    <name evidence="2" type="ORF">Voc01_024060</name>
</gene>
<dbReference type="EMBL" id="BOPH01000026">
    <property type="protein sequence ID" value="GIJ67489.1"/>
    <property type="molecule type" value="Genomic_DNA"/>
</dbReference>
<keyword evidence="3" id="KW-1185">Reference proteome</keyword>
<name>A0A8J3ZNG0_9ACTN</name>